<dbReference type="PANTHER" id="PTHR15319:SF1">
    <property type="entry name" value="TATA BOX-BINDING PROTEIN-ASSOCIATED FACTOR RNA POLYMERASE I SUBUNIT C"/>
    <property type="match status" value="1"/>
</dbReference>
<organism evidence="1 2">
    <name type="scientific">Ridgeia piscesae</name>
    <name type="common">Tubeworm</name>
    <dbReference type="NCBI Taxonomy" id="27915"/>
    <lineage>
        <taxon>Eukaryota</taxon>
        <taxon>Metazoa</taxon>
        <taxon>Spiralia</taxon>
        <taxon>Lophotrochozoa</taxon>
        <taxon>Annelida</taxon>
        <taxon>Polychaeta</taxon>
        <taxon>Sedentaria</taxon>
        <taxon>Canalipalpata</taxon>
        <taxon>Sabellida</taxon>
        <taxon>Siboglinidae</taxon>
        <taxon>Ridgeia</taxon>
    </lineage>
</organism>
<dbReference type="PANTHER" id="PTHR15319">
    <property type="entry name" value="TATA BOX-BINDING PROTEIN ASSOCIATED FACTOR RNA POLYMERASE I SUBUNIT C"/>
    <property type="match status" value="1"/>
</dbReference>
<dbReference type="InterPro" id="IPR038801">
    <property type="entry name" value="TAF1C"/>
</dbReference>
<dbReference type="AlphaFoldDB" id="A0AAD9P9U3"/>
<dbReference type="Proteomes" id="UP001209878">
    <property type="component" value="Unassembled WGS sequence"/>
</dbReference>
<evidence type="ECO:0000313" key="1">
    <source>
        <dbReference type="EMBL" id="KAK2190762.1"/>
    </source>
</evidence>
<name>A0AAD9P9U3_RIDPI</name>
<dbReference type="GO" id="GO:0001164">
    <property type="term" value="F:RNA polymerase I core promoter sequence-specific DNA binding"/>
    <property type="evidence" value="ECO:0007669"/>
    <property type="project" value="TreeGrafter"/>
</dbReference>
<dbReference type="GO" id="GO:0001650">
    <property type="term" value="C:fibrillar center"/>
    <property type="evidence" value="ECO:0007669"/>
    <property type="project" value="TreeGrafter"/>
</dbReference>
<keyword evidence="2" id="KW-1185">Reference proteome</keyword>
<comment type="caution">
    <text evidence="1">The sequence shown here is derived from an EMBL/GenBank/DDBJ whole genome shotgun (WGS) entry which is preliminary data.</text>
</comment>
<proteinExistence type="predicted"/>
<evidence type="ECO:0000313" key="2">
    <source>
        <dbReference type="Proteomes" id="UP001209878"/>
    </source>
</evidence>
<protein>
    <submittedName>
        <fullName evidence="1">Uncharacterized protein</fullName>
    </submittedName>
</protein>
<gene>
    <name evidence="1" type="ORF">NP493_69g01005</name>
</gene>
<sequence>MDLFILPHCLLHQADRVMVSVQHVNNAFLHMVATDHNLVVIDERFPSSPVLHWSHTLTSPPQYIDVISGLAPTLLSDRGCGDDVTFLASQTSHETHCFQWTAGEPPQPPQATVTPWRVSQAEDFVHLCRGEGVLSHQSLLARLSVSLIGMCAMSHPQGEGFTVFQMTAHGDICHQTYQFSDTSTTDVTRVAGPGSDAVSLDPVTREMCTRWQQEAERKTQIVDDVVTEWTLRHCHTSHYYPGGWCLCVEPRHSQFLYQ</sequence>
<accession>A0AAD9P9U3</accession>
<dbReference type="EMBL" id="JAODUO010000069">
    <property type="protein sequence ID" value="KAK2190762.1"/>
    <property type="molecule type" value="Genomic_DNA"/>
</dbReference>
<reference evidence="1" key="1">
    <citation type="journal article" date="2023" name="Mol. Biol. Evol.">
        <title>Third-Generation Sequencing Reveals the Adaptive Role of the Epigenome in Three Deep-Sea Polychaetes.</title>
        <authorList>
            <person name="Perez M."/>
            <person name="Aroh O."/>
            <person name="Sun Y."/>
            <person name="Lan Y."/>
            <person name="Juniper S.K."/>
            <person name="Young C.R."/>
            <person name="Angers B."/>
            <person name="Qian P.Y."/>
        </authorList>
    </citation>
    <scope>NUCLEOTIDE SEQUENCE</scope>
    <source>
        <strain evidence="1">R07B-5</strain>
    </source>
</reference>